<evidence type="ECO:0000313" key="1">
    <source>
        <dbReference type="EMBL" id="OOQ83583.1"/>
    </source>
</evidence>
<protein>
    <recommendedName>
        <fullName evidence="3">Glycosyl hydrolase family 30 beta sandwich domain-containing protein</fullName>
    </recommendedName>
</protein>
<gene>
    <name evidence="1" type="ORF">PEBR_35598</name>
</gene>
<organism evidence="1 2">
    <name type="scientific">Penicillium brasilianum</name>
    <dbReference type="NCBI Taxonomy" id="104259"/>
    <lineage>
        <taxon>Eukaryota</taxon>
        <taxon>Fungi</taxon>
        <taxon>Dikarya</taxon>
        <taxon>Ascomycota</taxon>
        <taxon>Pezizomycotina</taxon>
        <taxon>Eurotiomycetes</taxon>
        <taxon>Eurotiomycetidae</taxon>
        <taxon>Eurotiales</taxon>
        <taxon>Aspergillaceae</taxon>
        <taxon>Penicillium</taxon>
    </lineage>
</organism>
<evidence type="ECO:0008006" key="3">
    <source>
        <dbReference type="Google" id="ProtNLM"/>
    </source>
</evidence>
<dbReference type="AlphaFoldDB" id="A0A1S9RDH2"/>
<dbReference type="EMBL" id="LJBN01000194">
    <property type="protein sequence ID" value="OOQ83583.1"/>
    <property type="molecule type" value="Genomic_DNA"/>
</dbReference>
<comment type="caution">
    <text evidence="1">The sequence shown here is derived from an EMBL/GenBank/DDBJ whole genome shotgun (WGS) entry which is preliminary data.</text>
</comment>
<evidence type="ECO:0000313" key="2">
    <source>
        <dbReference type="Proteomes" id="UP000190744"/>
    </source>
</evidence>
<proteinExistence type="predicted"/>
<reference evidence="2" key="1">
    <citation type="submission" date="2015-09" db="EMBL/GenBank/DDBJ databases">
        <authorList>
            <person name="Fill T.P."/>
            <person name="Baretta J.F."/>
            <person name="de Almeida L.G."/>
            <person name="Rocha M."/>
            <person name="de Souza D.H."/>
            <person name="Malavazi I."/>
            <person name="Cerdeira L.T."/>
            <person name="Hong H."/>
            <person name="Samborskyy M."/>
            <person name="de Vasconcelos A.T."/>
            <person name="Leadlay P."/>
            <person name="Rodrigues-Filho E."/>
        </authorList>
    </citation>
    <scope>NUCLEOTIDE SEQUENCE [LARGE SCALE GENOMIC DNA]</scope>
    <source>
        <strain evidence="2">LaBioMMi 136</strain>
    </source>
</reference>
<dbReference type="Proteomes" id="UP000190744">
    <property type="component" value="Unassembled WGS sequence"/>
</dbReference>
<name>A0A1S9RDH2_PENBI</name>
<sequence length="103" mass="10937">MTSGSRFGPTFNIAGVNSGRTGYTLKAAVYKSTAPVPFNISFESLQQGEKAKLRVLNASSGLSYNVAGGQKVVKETVTNLAATKGGVFSFELKEYDIAVFTTF</sequence>
<accession>A0A1S9RDH2</accession>